<proteinExistence type="inferred from homology"/>
<dbReference type="InterPro" id="IPR036187">
    <property type="entry name" value="DNA_mismatch_repair_MutS_sf"/>
</dbReference>
<evidence type="ECO:0000313" key="7">
    <source>
        <dbReference type="Proteomes" id="UP001189429"/>
    </source>
</evidence>
<evidence type="ECO:0000256" key="4">
    <source>
        <dbReference type="ARBA" id="ARBA00023125"/>
    </source>
</evidence>
<evidence type="ECO:0000256" key="3">
    <source>
        <dbReference type="ARBA" id="ARBA00022840"/>
    </source>
</evidence>
<sequence length="668" mass="72738">MSALQVFQEDRHPSMIRGPGRPKEGVSLFGLLEPFVASVPGRQALRRWLLQPSRDLGLLSDRLDAVEVLHRSRNDELLRELHRELREVRDLAALLRRIFSNYHFDNAQDWRGLTTTLEHMSAAFALVRRDRAVAALAPLCGAKGLAADVAAAGNMLSRFVDLDGQPAGGAEVHICEGVDTELDAVREQYANIDVHLTEVARLERRRLLQEHPDGDWAADVLVFHYFPQIGFHASVPNPLADEVCGGDGDAESMERLKRDAPAPAEDWRYQFAGSGRLFYKCRMAARLDAEIGDLLVAARELELELLLGVVERLRRLEPRLCRAAQLLAEFDVLAGFAAAAKEHRWTRPAFSRDPGVLRIVQGRHPLVESLLAAHHGFVPNHTELGLPLARKGDDGAAPRVAPARVQVVTGANLAGKSVYLKQVGVIVLMAQVGCFVPADEAELGLCDLLLSRIQGAEGAAVRFSSFGIDLTQVSLALKHATDSSLLLLDEFGKGTHPADGVALLGATVRHLCRWSRGPKAVITTHFTEVFRFGLLAQDEPGLQICSMRVLPPEEGGGGVAYLYQLVPGVAARSFGIECAKKAGMDASVLQRATEILESLERGVEVPPPRSGPCAEAAAKADAQDSRRRGIARLVVDRLCALSPGDEAACRALLGFVWSQQAHLRDLAE</sequence>
<keyword evidence="7" id="KW-1185">Reference proteome</keyword>
<dbReference type="InterPro" id="IPR027417">
    <property type="entry name" value="P-loop_NTPase"/>
</dbReference>
<evidence type="ECO:0000256" key="1">
    <source>
        <dbReference type="ARBA" id="ARBA00006271"/>
    </source>
</evidence>
<protein>
    <recommendedName>
        <fullName evidence="5">DNA mismatch repair proteins mutS family domain-containing protein</fullName>
    </recommendedName>
</protein>
<dbReference type="SMART" id="SM00533">
    <property type="entry name" value="MUTSd"/>
    <property type="match status" value="1"/>
</dbReference>
<dbReference type="Gene3D" id="1.10.1420.10">
    <property type="match status" value="1"/>
</dbReference>
<evidence type="ECO:0000256" key="2">
    <source>
        <dbReference type="ARBA" id="ARBA00022741"/>
    </source>
</evidence>
<feature type="domain" description="DNA mismatch repair proteins mutS family" evidence="5">
    <location>
        <begin position="484"/>
        <end position="500"/>
    </location>
</feature>
<reference evidence="6" key="1">
    <citation type="submission" date="2023-10" db="EMBL/GenBank/DDBJ databases">
        <authorList>
            <person name="Chen Y."/>
            <person name="Shah S."/>
            <person name="Dougan E. K."/>
            <person name="Thang M."/>
            <person name="Chan C."/>
        </authorList>
    </citation>
    <scope>NUCLEOTIDE SEQUENCE [LARGE SCALE GENOMIC DNA]</scope>
</reference>
<dbReference type="InterPro" id="IPR045076">
    <property type="entry name" value="MutS"/>
</dbReference>
<dbReference type="InterPro" id="IPR007696">
    <property type="entry name" value="DNA_mismatch_repair_MutS_core"/>
</dbReference>
<keyword evidence="4" id="KW-0238">DNA-binding</keyword>
<comment type="similarity">
    <text evidence="1">Belongs to the DNA mismatch repair MutS family.</text>
</comment>
<name>A0ABN9PU09_9DINO</name>
<gene>
    <name evidence="6" type="ORF">PCOR1329_LOCUS5986</name>
</gene>
<dbReference type="SMART" id="SM00534">
    <property type="entry name" value="MUTSac"/>
    <property type="match status" value="1"/>
</dbReference>
<dbReference type="SUPFAM" id="SSF52540">
    <property type="entry name" value="P-loop containing nucleoside triphosphate hydrolases"/>
    <property type="match status" value="1"/>
</dbReference>
<dbReference type="Pfam" id="PF05192">
    <property type="entry name" value="MutS_III"/>
    <property type="match status" value="1"/>
</dbReference>
<dbReference type="SUPFAM" id="SSF48334">
    <property type="entry name" value="DNA repair protein MutS, domain III"/>
    <property type="match status" value="1"/>
</dbReference>
<dbReference type="EMBL" id="CAUYUJ010001592">
    <property type="protein sequence ID" value="CAK0796672.1"/>
    <property type="molecule type" value="Genomic_DNA"/>
</dbReference>
<dbReference type="PANTHER" id="PTHR11361">
    <property type="entry name" value="DNA MISMATCH REPAIR PROTEIN MUTS FAMILY MEMBER"/>
    <property type="match status" value="1"/>
</dbReference>
<evidence type="ECO:0000259" key="5">
    <source>
        <dbReference type="PROSITE" id="PS00486"/>
    </source>
</evidence>
<dbReference type="Gene3D" id="3.40.50.300">
    <property type="entry name" value="P-loop containing nucleotide triphosphate hydrolases"/>
    <property type="match status" value="1"/>
</dbReference>
<dbReference type="PANTHER" id="PTHR11361:SF20">
    <property type="entry name" value="MUTS PROTEIN HOMOLOG 5"/>
    <property type="match status" value="1"/>
</dbReference>
<evidence type="ECO:0000313" key="6">
    <source>
        <dbReference type="EMBL" id="CAK0796672.1"/>
    </source>
</evidence>
<keyword evidence="2" id="KW-0547">Nucleotide-binding</keyword>
<organism evidence="6 7">
    <name type="scientific">Prorocentrum cordatum</name>
    <dbReference type="NCBI Taxonomy" id="2364126"/>
    <lineage>
        <taxon>Eukaryota</taxon>
        <taxon>Sar</taxon>
        <taxon>Alveolata</taxon>
        <taxon>Dinophyceae</taxon>
        <taxon>Prorocentrales</taxon>
        <taxon>Prorocentraceae</taxon>
        <taxon>Prorocentrum</taxon>
    </lineage>
</organism>
<dbReference type="Pfam" id="PF00488">
    <property type="entry name" value="MutS_V"/>
    <property type="match status" value="1"/>
</dbReference>
<dbReference type="PIRSF" id="PIRSF037677">
    <property type="entry name" value="DNA_mis_repair_Msh6"/>
    <property type="match status" value="1"/>
</dbReference>
<dbReference type="InterPro" id="IPR000432">
    <property type="entry name" value="DNA_mismatch_repair_MutS_C"/>
</dbReference>
<accession>A0ABN9PU09</accession>
<dbReference type="PROSITE" id="PS00486">
    <property type="entry name" value="DNA_MISMATCH_REPAIR_2"/>
    <property type="match status" value="1"/>
</dbReference>
<dbReference type="InterPro" id="IPR017261">
    <property type="entry name" value="DNA_mismatch_repair_MutS/MSH"/>
</dbReference>
<keyword evidence="3" id="KW-0067">ATP-binding</keyword>
<dbReference type="Proteomes" id="UP001189429">
    <property type="component" value="Unassembled WGS sequence"/>
</dbReference>
<comment type="caution">
    <text evidence="6">The sequence shown here is derived from an EMBL/GenBank/DDBJ whole genome shotgun (WGS) entry which is preliminary data.</text>
</comment>